<dbReference type="HOGENOM" id="CLU_019532_2_0_11"/>
<dbReference type="EMBL" id="CP001737">
    <property type="protein sequence ID" value="ACV80463.1"/>
    <property type="molecule type" value="Genomic_DNA"/>
</dbReference>
<evidence type="ECO:0000256" key="2">
    <source>
        <dbReference type="ARBA" id="ARBA00008290"/>
    </source>
</evidence>
<dbReference type="SUPFAM" id="SSF101821">
    <property type="entry name" value="Aminopeptidase/glucanase lid domain"/>
    <property type="match status" value="1"/>
</dbReference>
<dbReference type="GO" id="GO:0005737">
    <property type="term" value="C:cytoplasm"/>
    <property type="evidence" value="ECO:0007669"/>
    <property type="project" value="UniProtKB-ARBA"/>
</dbReference>
<evidence type="ECO:0000313" key="13">
    <source>
        <dbReference type="EMBL" id="ACV80463.1"/>
    </source>
</evidence>
<dbReference type="GO" id="GO:0004177">
    <property type="term" value="F:aminopeptidase activity"/>
    <property type="evidence" value="ECO:0007669"/>
    <property type="project" value="UniProtKB-UniRule"/>
</dbReference>
<dbReference type="InterPro" id="IPR022984">
    <property type="entry name" value="M18_aminopeptidase_2"/>
</dbReference>
<dbReference type="PANTHER" id="PTHR28570">
    <property type="entry name" value="ASPARTYL AMINOPEPTIDASE"/>
    <property type="match status" value="1"/>
</dbReference>
<dbReference type="Gene3D" id="3.40.630.10">
    <property type="entry name" value="Zn peptidases"/>
    <property type="match status" value="1"/>
</dbReference>
<proteinExistence type="inferred from homology"/>
<protein>
    <recommendedName>
        <fullName evidence="3 10">Probable M18 family aminopeptidase 2</fullName>
        <ecNumber evidence="10">3.4.11.-</ecNumber>
    </recommendedName>
</protein>
<evidence type="ECO:0000256" key="10">
    <source>
        <dbReference type="HAMAP-Rule" id="MF_00467"/>
    </source>
</evidence>
<reference evidence="14" key="1">
    <citation type="submission" date="2009-09" db="EMBL/GenBank/DDBJ databases">
        <title>The complete genome of Nakamurella multipartita DSM 44233.</title>
        <authorList>
            <consortium name="US DOE Joint Genome Institute (JGI-PGF)"/>
            <person name="Lucas S."/>
            <person name="Copeland A."/>
            <person name="Lapidus A."/>
            <person name="Glavina del Rio T."/>
            <person name="Dalin E."/>
            <person name="Tice H."/>
            <person name="Bruce D."/>
            <person name="Goodwin L."/>
            <person name="Pitluck S."/>
            <person name="Kyrpides N."/>
            <person name="Mavromatis K."/>
            <person name="Ivanova N."/>
            <person name="Ovchinnikova G."/>
            <person name="Sims D."/>
            <person name="Meincke L."/>
            <person name="Brettin T."/>
            <person name="Detter J.C."/>
            <person name="Han C."/>
            <person name="Larimer F."/>
            <person name="Land M."/>
            <person name="Hauser L."/>
            <person name="Markowitz V."/>
            <person name="Cheng J.-F."/>
            <person name="Hugenholtz P."/>
            <person name="Woyke T."/>
            <person name="Wu D."/>
            <person name="Klenk H.-P."/>
            <person name="Eisen J.A."/>
        </authorList>
    </citation>
    <scope>NUCLEOTIDE SEQUENCE [LARGE SCALE GENOMIC DNA]</scope>
    <source>
        <strain evidence="14">ATCC 700099 / DSM 44233 / CIP 104796 / JCM 9543 / NBRC 105858 / Y-104</strain>
    </source>
</reference>
<dbReference type="GO" id="GO:0006508">
    <property type="term" value="P:proteolysis"/>
    <property type="evidence" value="ECO:0007669"/>
    <property type="project" value="UniProtKB-UniRule"/>
</dbReference>
<comment type="cofactor">
    <cofactor evidence="1 10 12">
        <name>Zn(2+)</name>
        <dbReference type="ChEBI" id="CHEBI:29105"/>
    </cofactor>
</comment>
<name>C8XIJ8_NAKMY</name>
<dbReference type="Pfam" id="PF02127">
    <property type="entry name" value="Peptidase_M18"/>
    <property type="match status" value="1"/>
</dbReference>
<dbReference type="CDD" id="cd05658">
    <property type="entry name" value="M18_DAP"/>
    <property type="match status" value="1"/>
</dbReference>
<keyword evidence="5 10" id="KW-0645">Protease</keyword>
<dbReference type="FunCoup" id="C8XIJ8">
    <property type="interactions" value="350"/>
</dbReference>
<feature type="binding site" evidence="10">
    <location>
        <position position="164"/>
    </location>
    <ligand>
        <name>Zn(2+)</name>
        <dbReference type="ChEBI" id="CHEBI:29105"/>
    </ligand>
</feature>
<keyword evidence="14" id="KW-1185">Reference proteome</keyword>
<feature type="binding site" evidence="10">
    <location>
        <position position="88"/>
    </location>
    <ligand>
        <name>Zn(2+)</name>
        <dbReference type="ChEBI" id="CHEBI:29105"/>
    </ligand>
</feature>
<dbReference type="EC" id="3.4.11.-" evidence="10"/>
<evidence type="ECO:0000256" key="8">
    <source>
        <dbReference type="ARBA" id="ARBA00022833"/>
    </source>
</evidence>
<dbReference type="GO" id="GO:0008270">
    <property type="term" value="F:zinc ion binding"/>
    <property type="evidence" value="ECO:0007669"/>
    <property type="project" value="UniProtKB-UniRule"/>
</dbReference>
<accession>C8XIJ8</accession>
<evidence type="ECO:0000256" key="4">
    <source>
        <dbReference type="ARBA" id="ARBA00022438"/>
    </source>
</evidence>
<organism evidence="13 14">
    <name type="scientific">Nakamurella multipartita (strain ATCC 700099 / DSM 44233 / CIP 104796 / JCM 9543 / NBRC 105858 / Y-104)</name>
    <name type="common">Microsphaera multipartita</name>
    <dbReference type="NCBI Taxonomy" id="479431"/>
    <lineage>
        <taxon>Bacteria</taxon>
        <taxon>Bacillati</taxon>
        <taxon>Actinomycetota</taxon>
        <taxon>Actinomycetes</taxon>
        <taxon>Nakamurellales</taxon>
        <taxon>Nakamurellaceae</taxon>
        <taxon>Nakamurella</taxon>
    </lineage>
</organism>
<keyword evidence="4 10" id="KW-0031">Aminopeptidase</keyword>
<dbReference type="SUPFAM" id="SSF53187">
    <property type="entry name" value="Zn-dependent exopeptidases"/>
    <property type="match status" value="1"/>
</dbReference>
<dbReference type="HAMAP" id="MF_00467">
    <property type="entry name" value="Aminopeptidase_M18_2"/>
    <property type="match status" value="1"/>
</dbReference>
<comment type="similarity">
    <text evidence="2 10 11">Belongs to the peptidase M18 family.</text>
</comment>
<gene>
    <name evidence="10" type="primary">apeB</name>
    <name evidence="13" type="ordered locus">Namu_4174</name>
</gene>
<keyword evidence="7 10" id="KW-0378">Hydrolase</keyword>
<reference evidence="13 14" key="2">
    <citation type="journal article" date="2010" name="Stand. Genomic Sci.">
        <title>Complete genome sequence of Nakamurella multipartita type strain (Y-104).</title>
        <authorList>
            <person name="Tice H."/>
            <person name="Mayilraj S."/>
            <person name="Sims D."/>
            <person name="Lapidus A."/>
            <person name="Nolan M."/>
            <person name="Lucas S."/>
            <person name="Glavina Del Rio T."/>
            <person name="Copeland A."/>
            <person name="Cheng J.F."/>
            <person name="Meincke L."/>
            <person name="Bruce D."/>
            <person name="Goodwin L."/>
            <person name="Pitluck S."/>
            <person name="Ivanova N."/>
            <person name="Mavromatis K."/>
            <person name="Ovchinnikova G."/>
            <person name="Pati A."/>
            <person name="Chen A."/>
            <person name="Palaniappan K."/>
            <person name="Land M."/>
            <person name="Hauser L."/>
            <person name="Chang Y.J."/>
            <person name="Jeffries C.D."/>
            <person name="Detter J.C."/>
            <person name="Brettin T."/>
            <person name="Rohde M."/>
            <person name="Goker M."/>
            <person name="Bristow J."/>
            <person name="Eisen J.A."/>
            <person name="Markowitz V."/>
            <person name="Hugenholtz P."/>
            <person name="Kyrpides N.C."/>
            <person name="Klenk H.P."/>
            <person name="Chen F."/>
        </authorList>
    </citation>
    <scope>NUCLEOTIDE SEQUENCE [LARGE SCALE GENOMIC DNA]</scope>
    <source>
        <strain evidence="14">ATCC 700099 / DSM 44233 / CIP 104796 / JCM 9543 / NBRC 105858 / Y-104</strain>
    </source>
</reference>
<dbReference type="InParanoid" id="C8XIJ8"/>
<dbReference type="PANTHER" id="PTHR28570:SF3">
    <property type="entry name" value="ASPARTYL AMINOPEPTIDASE"/>
    <property type="match status" value="1"/>
</dbReference>
<dbReference type="Proteomes" id="UP000002218">
    <property type="component" value="Chromosome"/>
</dbReference>
<evidence type="ECO:0000256" key="9">
    <source>
        <dbReference type="ARBA" id="ARBA00023049"/>
    </source>
</evidence>
<keyword evidence="9 10" id="KW-0482">Metalloprotease</keyword>
<dbReference type="Gene3D" id="2.30.250.10">
    <property type="entry name" value="Aminopeptidase i, Domain 2"/>
    <property type="match status" value="1"/>
</dbReference>
<dbReference type="RefSeq" id="WP_015749288.1">
    <property type="nucleotide sequence ID" value="NC_013235.1"/>
</dbReference>
<dbReference type="PRINTS" id="PR00932">
    <property type="entry name" value="AMINO1PTASE"/>
</dbReference>
<evidence type="ECO:0000256" key="6">
    <source>
        <dbReference type="ARBA" id="ARBA00022723"/>
    </source>
</evidence>
<evidence type="ECO:0000256" key="12">
    <source>
        <dbReference type="RuleBase" id="RU004387"/>
    </source>
</evidence>
<keyword evidence="8 10" id="KW-0862">Zinc</keyword>
<evidence type="ECO:0000256" key="3">
    <source>
        <dbReference type="ARBA" id="ARBA00014897"/>
    </source>
</evidence>
<evidence type="ECO:0000256" key="5">
    <source>
        <dbReference type="ARBA" id="ARBA00022670"/>
    </source>
</evidence>
<keyword evidence="6 10" id="KW-0479">Metal-binding</keyword>
<dbReference type="OrthoDB" id="5288740at2"/>
<dbReference type="eggNOG" id="COG1362">
    <property type="taxonomic scope" value="Bacteria"/>
</dbReference>
<dbReference type="KEGG" id="nml:Namu_4174"/>
<dbReference type="InterPro" id="IPR001948">
    <property type="entry name" value="Peptidase_M18"/>
</dbReference>
<evidence type="ECO:0000313" key="14">
    <source>
        <dbReference type="Proteomes" id="UP000002218"/>
    </source>
</evidence>
<dbReference type="GO" id="GO:0008237">
    <property type="term" value="F:metallopeptidase activity"/>
    <property type="evidence" value="ECO:0007669"/>
    <property type="project" value="UniProtKB-UniRule"/>
</dbReference>
<evidence type="ECO:0000256" key="7">
    <source>
        <dbReference type="ARBA" id="ARBA00022801"/>
    </source>
</evidence>
<dbReference type="STRING" id="479431.Namu_4174"/>
<dbReference type="InterPro" id="IPR023358">
    <property type="entry name" value="Peptidase_M18_dom2"/>
</dbReference>
<dbReference type="AlphaFoldDB" id="C8XIJ8"/>
<evidence type="ECO:0000256" key="1">
    <source>
        <dbReference type="ARBA" id="ARBA00001947"/>
    </source>
</evidence>
<dbReference type="NCBIfam" id="NF002759">
    <property type="entry name" value="PRK02813.1"/>
    <property type="match status" value="1"/>
</dbReference>
<feature type="binding site" evidence="10">
    <location>
        <position position="410"/>
    </location>
    <ligand>
        <name>Zn(2+)</name>
        <dbReference type="ChEBI" id="CHEBI:29105"/>
    </ligand>
</feature>
<sequence>MSADHSPSRLDDTAAGLCAFLDASPTPFHACATAAALLESAGFTRLVERDRWPTAPGEYYLIRGGSLIAWRTGRSADPAAPLRIVGAHTDSPGLRIKPNPDLVREGWQQLGVEVYGGPLLASWVDRDLGLAGRIAVRSPDGTGAGTRLLTVDEPLLRVSELAIHLNRGVNTEGLVLNPQLHLAPHWGLGDQPGDLRGFLADRLELARGDVLGWDLMPYDLTPARRIGRDRALIASARLDNQATCYAAVQALIRAADDPSGRHLIALFDHEEVGSVSERGAQSTLLASTLERIVLAAGGDREDLLRALAGTVIASGDMAHATHPNYPDKHEPHHRIAMNGGPVLKINNQLRYATDAVGAAAFELACEQAGVPVQRFVVRSDLPCGSTVGPITSALTGASTVDFGAPTLSMHSIRELCGVADQAMYADALTAFLAPAGS</sequence>
<evidence type="ECO:0000256" key="11">
    <source>
        <dbReference type="RuleBase" id="RU004386"/>
    </source>
</evidence>